<evidence type="ECO:0000313" key="1">
    <source>
        <dbReference type="EMBL" id="MDM5138791.1"/>
    </source>
</evidence>
<accession>A0AAW7HTC7</accession>
<reference evidence="1" key="1">
    <citation type="submission" date="2023-08" db="EMBL/GenBank/DDBJ databases">
        <title>WGS of Aeromonas isolates.</title>
        <authorList>
            <person name="Lee H."/>
        </authorList>
    </citation>
    <scope>NUCLEOTIDE SEQUENCE</scope>
    <source>
        <strain evidence="1">SL22</strain>
    </source>
</reference>
<sequence length="244" mass="27394">MIPHYRFPATTALNHRLPKETLYQRLNPTVALKQAFIGEVQEIHWRHKLAADTLNLASSADYPELQVFDIELKAGVSELSEAILHAIDALIVFPIFYRLTRVSGDNTQVQYQLAYKAPAVAGSDKVKLGRYFASPWLPLPSEAMLAPLPMALDMGQLYRQLLQPLVESVLSAGSALILASLPNAPWQPRTAEPLSGWMDRLDEGAKLEKRITRLQGQLAREKQFNRKIELNRELYGLTQALLAL</sequence>
<name>A0AAW7HTC7_9GAMM</name>
<dbReference type="InterPro" id="IPR025503">
    <property type="entry name" value="DUF4391"/>
</dbReference>
<dbReference type="EMBL" id="JAOPLV010000001">
    <property type="protein sequence ID" value="MDM5138791.1"/>
    <property type="molecule type" value="Genomic_DNA"/>
</dbReference>
<proteinExistence type="predicted"/>
<dbReference type="Proteomes" id="UP001168216">
    <property type="component" value="Unassembled WGS sequence"/>
</dbReference>
<comment type="caution">
    <text evidence="1">The sequence shown here is derived from an EMBL/GenBank/DDBJ whole genome shotgun (WGS) entry which is preliminary data.</text>
</comment>
<dbReference type="Pfam" id="PF14335">
    <property type="entry name" value="DUF4391"/>
    <property type="match status" value="1"/>
</dbReference>
<organism evidence="1 2">
    <name type="scientific">Aeromonas bestiarum</name>
    <dbReference type="NCBI Taxonomy" id="105751"/>
    <lineage>
        <taxon>Bacteria</taxon>
        <taxon>Pseudomonadati</taxon>
        <taxon>Pseudomonadota</taxon>
        <taxon>Gammaproteobacteria</taxon>
        <taxon>Aeromonadales</taxon>
        <taxon>Aeromonadaceae</taxon>
        <taxon>Aeromonas</taxon>
    </lineage>
</organism>
<evidence type="ECO:0000313" key="2">
    <source>
        <dbReference type="Proteomes" id="UP001168216"/>
    </source>
</evidence>
<dbReference type="AlphaFoldDB" id="A0AAW7HTC7"/>
<dbReference type="RefSeq" id="WP_290021210.1">
    <property type="nucleotide sequence ID" value="NZ_JAOPLV010000001.1"/>
</dbReference>
<protein>
    <submittedName>
        <fullName evidence="1">DUF4391 domain-containing protein</fullName>
    </submittedName>
</protein>
<gene>
    <name evidence="1" type="ORF">OB959_03105</name>
</gene>